<name>A0AAD5LED3_PYTIN</name>
<dbReference type="SUPFAM" id="SSF52047">
    <property type="entry name" value="RNI-like"/>
    <property type="match status" value="1"/>
</dbReference>
<sequence length="747" mass="83540">MYATAAQDAARGERYEAIEREIKRLKAARLPLDFSERVRRATRHCSGDILGSAFPPPRELYMLDAAGTLPSPAVRLDGFVLSTESLGIVVADILSAHAALEKRQREKLPLPVRRLHLADTALSDAGLQPVQRLKGVVMVDISRCSALTDASATLLRRHFSGSLQELHISECRHISSDVLCQLWRDCVRLHTLVARGCPGVTDSVLQCISTTKRLSPDVCLRVLDTSNCKHVTSSGLTHIATSAQRELRLTSLRVRDCLGVDNMGFFGFEASHSVGSLTTLDLSGLKIDETGLSWIVKGCHQLEHLVLARCKALNDFALSLLSPLIPLKLKSLSIKECPLISDRGINDLFAVAERNRDSGINNGLEADDYPGQFKSIATMRHFAFSDTFVAIMVDAAHCMIDAKRNPMDELYRRAKLPREKEVFQQVKDKWEANTIVQQRAVRKLRREVDQIWSATSEVIENHHAVRRKLYGVTENVYISHCEFEERKERNASLNNELTDLQERISTCKDMLRAAIASRRMLDGEEIFSVRCIMLNDTESTSSRAPDSAPKSNKQKFLEELESWHHPFGLACEPDAVTHPGKVYTIRRSYAEFKKLHAAMTPLMGSSGGLPKLPAQSLFAFFAGETQALLEKRRVTLDRLLKVIEAHSVASDSTAFLEFVANTEHYEQFHDAPASPPASHTQQLSYTFENRGMVAPVSSLDSDLASRRRNSQVVAPQSLTPNRERKARRNTIECPTENCVEFARYTML</sequence>
<keyword evidence="5" id="KW-1185">Reference proteome</keyword>
<dbReference type="GO" id="GO:0035091">
    <property type="term" value="F:phosphatidylinositol binding"/>
    <property type="evidence" value="ECO:0007669"/>
    <property type="project" value="InterPro"/>
</dbReference>
<dbReference type="SMART" id="SM00367">
    <property type="entry name" value="LRR_CC"/>
    <property type="match status" value="5"/>
</dbReference>
<proteinExistence type="predicted"/>
<feature type="domain" description="PX" evidence="3">
    <location>
        <begin position="536"/>
        <end position="666"/>
    </location>
</feature>
<feature type="region of interest" description="Disordered" evidence="2">
    <location>
        <begin position="700"/>
        <end position="728"/>
    </location>
</feature>
<dbReference type="AlphaFoldDB" id="A0AAD5LED3"/>
<accession>A0AAD5LED3</accession>
<gene>
    <name evidence="4" type="ORF">P43SY_004064</name>
</gene>
<evidence type="ECO:0000259" key="3">
    <source>
        <dbReference type="PROSITE" id="PS50195"/>
    </source>
</evidence>
<reference evidence="4" key="1">
    <citation type="submission" date="2021-12" db="EMBL/GenBank/DDBJ databases">
        <title>Prjna785345.</title>
        <authorList>
            <person name="Rujirawat T."/>
            <person name="Krajaejun T."/>
        </authorList>
    </citation>
    <scope>NUCLEOTIDE SEQUENCE</scope>
    <source>
        <strain evidence="4">Pi057C3</strain>
    </source>
</reference>
<feature type="coiled-coil region" evidence="1">
    <location>
        <begin position="483"/>
        <end position="510"/>
    </location>
</feature>
<keyword evidence="1" id="KW-0175">Coiled coil</keyword>
<comment type="caution">
    <text evidence="4">The sequence shown here is derived from an EMBL/GenBank/DDBJ whole genome shotgun (WGS) entry which is preliminary data.</text>
</comment>
<dbReference type="GO" id="GO:0031146">
    <property type="term" value="P:SCF-dependent proteasomal ubiquitin-dependent protein catabolic process"/>
    <property type="evidence" value="ECO:0007669"/>
    <property type="project" value="TreeGrafter"/>
</dbReference>
<dbReference type="Pfam" id="PF00787">
    <property type="entry name" value="PX"/>
    <property type="match status" value="1"/>
</dbReference>
<organism evidence="4 5">
    <name type="scientific">Pythium insidiosum</name>
    <name type="common">Pythiosis disease agent</name>
    <dbReference type="NCBI Taxonomy" id="114742"/>
    <lineage>
        <taxon>Eukaryota</taxon>
        <taxon>Sar</taxon>
        <taxon>Stramenopiles</taxon>
        <taxon>Oomycota</taxon>
        <taxon>Peronosporomycetes</taxon>
        <taxon>Pythiales</taxon>
        <taxon>Pythiaceae</taxon>
        <taxon>Pythium</taxon>
    </lineage>
</organism>
<dbReference type="SUPFAM" id="SSF64268">
    <property type="entry name" value="PX domain"/>
    <property type="match status" value="1"/>
</dbReference>
<dbReference type="PROSITE" id="PS50195">
    <property type="entry name" value="PX"/>
    <property type="match status" value="1"/>
</dbReference>
<dbReference type="InterPro" id="IPR036871">
    <property type="entry name" value="PX_dom_sf"/>
</dbReference>
<dbReference type="EMBL" id="JAKCXM010000231">
    <property type="protein sequence ID" value="KAJ0398003.1"/>
    <property type="molecule type" value="Genomic_DNA"/>
</dbReference>
<evidence type="ECO:0000256" key="1">
    <source>
        <dbReference type="SAM" id="Coils"/>
    </source>
</evidence>
<dbReference type="Gene3D" id="3.30.1520.10">
    <property type="entry name" value="Phox-like domain"/>
    <property type="match status" value="1"/>
</dbReference>
<evidence type="ECO:0000313" key="5">
    <source>
        <dbReference type="Proteomes" id="UP001209570"/>
    </source>
</evidence>
<dbReference type="InterPro" id="IPR006553">
    <property type="entry name" value="Leu-rich_rpt_Cys-con_subtyp"/>
</dbReference>
<dbReference type="InterPro" id="IPR032675">
    <property type="entry name" value="LRR_dom_sf"/>
</dbReference>
<dbReference type="Gene3D" id="3.80.10.10">
    <property type="entry name" value="Ribonuclease Inhibitor"/>
    <property type="match status" value="2"/>
</dbReference>
<evidence type="ECO:0000313" key="4">
    <source>
        <dbReference type="EMBL" id="KAJ0398003.1"/>
    </source>
</evidence>
<feature type="compositionally biased region" description="Polar residues" evidence="2">
    <location>
        <begin position="711"/>
        <end position="720"/>
    </location>
</feature>
<evidence type="ECO:0000256" key="2">
    <source>
        <dbReference type="SAM" id="MobiDB-lite"/>
    </source>
</evidence>
<dbReference type="PANTHER" id="PTHR13318">
    <property type="entry name" value="PARTNER OF PAIRED, ISOFORM B-RELATED"/>
    <property type="match status" value="1"/>
</dbReference>
<protein>
    <recommendedName>
        <fullName evidence="3">PX domain-containing protein</fullName>
    </recommendedName>
</protein>
<dbReference type="Proteomes" id="UP001209570">
    <property type="component" value="Unassembled WGS sequence"/>
</dbReference>
<dbReference type="InterPro" id="IPR001683">
    <property type="entry name" value="PX_dom"/>
</dbReference>
<dbReference type="GO" id="GO:0019005">
    <property type="term" value="C:SCF ubiquitin ligase complex"/>
    <property type="evidence" value="ECO:0007669"/>
    <property type="project" value="TreeGrafter"/>
</dbReference>